<name>A0A1I3SAC1_9HYPH</name>
<sequence length="94" mass="10387">MCSDGGAALDPSGYNEPPMSLSLDEIMRRWPATIRVFLHHEMLCVGCPIAIFHTVADTCDAHDIDRKRFEDDLSDAIRDDDNAAAQPFAGSEYS</sequence>
<gene>
    <name evidence="2" type="ORF">SAMN03080618_03309</name>
</gene>
<evidence type="ECO:0000313" key="2">
    <source>
        <dbReference type="EMBL" id="SFJ55635.1"/>
    </source>
</evidence>
<feature type="region of interest" description="Disordered" evidence="1">
    <location>
        <begin position="75"/>
        <end position="94"/>
    </location>
</feature>
<dbReference type="InterPro" id="IPR023883">
    <property type="entry name" value="CHP03980_redox-disulphide"/>
</dbReference>
<dbReference type="PANTHER" id="PTHR39341:SF1">
    <property type="entry name" value="DUF1858 DOMAIN-CONTAINING PROTEIN"/>
    <property type="match status" value="1"/>
</dbReference>
<accession>A0A1I3SAC1</accession>
<keyword evidence="3" id="KW-1185">Reference proteome</keyword>
<dbReference type="PANTHER" id="PTHR39341">
    <property type="entry name" value="BSL7085 PROTEIN"/>
    <property type="match status" value="1"/>
</dbReference>
<proteinExistence type="predicted"/>
<protein>
    <submittedName>
        <fullName evidence="2">Hybrid cluster protein-associated redox disulfide domain-containing protein</fullName>
    </submittedName>
</protein>
<reference evidence="3" key="1">
    <citation type="submission" date="2016-10" db="EMBL/GenBank/DDBJ databases">
        <authorList>
            <person name="Varghese N."/>
            <person name="Submissions S."/>
        </authorList>
    </citation>
    <scope>NUCLEOTIDE SEQUENCE [LARGE SCALE GENOMIC DNA]</scope>
    <source>
        <strain evidence="3">DSM 21857</strain>
    </source>
</reference>
<organism evidence="2 3">
    <name type="scientific">Aquamicrobium aerolatum DSM 21857</name>
    <dbReference type="NCBI Taxonomy" id="1121003"/>
    <lineage>
        <taxon>Bacteria</taxon>
        <taxon>Pseudomonadati</taxon>
        <taxon>Pseudomonadota</taxon>
        <taxon>Alphaproteobacteria</taxon>
        <taxon>Hyphomicrobiales</taxon>
        <taxon>Phyllobacteriaceae</taxon>
        <taxon>Aerobium</taxon>
    </lineage>
</organism>
<dbReference type="Proteomes" id="UP000242763">
    <property type="component" value="Unassembled WGS sequence"/>
</dbReference>
<dbReference type="EMBL" id="FORF01000028">
    <property type="protein sequence ID" value="SFJ55635.1"/>
    <property type="molecule type" value="Genomic_DNA"/>
</dbReference>
<evidence type="ECO:0000256" key="1">
    <source>
        <dbReference type="SAM" id="MobiDB-lite"/>
    </source>
</evidence>
<dbReference type="STRING" id="1121003.SAMN03080618_03309"/>
<dbReference type="SUPFAM" id="SSF140683">
    <property type="entry name" value="SP0561-like"/>
    <property type="match status" value="1"/>
</dbReference>
<dbReference type="NCBIfam" id="TIGR03980">
    <property type="entry name" value="prismane_assoc"/>
    <property type="match status" value="1"/>
</dbReference>
<dbReference type="AlphaFoldDB" id="A0A1I3SAC1"/>
<evidence type="ECO:0000313" key="3">
    <source>
        <dbReference type="Proteomes" id="UP000242763"/>
    </source>
</evidence>
<dbReference type="Gene3D" id="1.10.3910.10">
    <property type="entry name" value="SP0561-like"/>
    <property type="match status" value="1"/>
</dbReference>
<dbReference type="InterPro" id="IPR038062">
    <property type="entry name" value="ScdA-like_N_sf"/>
</dbReference>